<dbReference type="OrthoDB" id="3920481at2759"/>
<name>A0A2T3YTS2_TRIA4</name>
<dbReference type="AlphaFoldDB" id="A0A2T3YTS2"/>
<proteinExistence type="predicted"/>
<organism evidence="1 2">
    <name type="scientific">Trichoderma asperellum (strain ATCC 204424 / CBS 433.97 / NBRC 101777)</name>
    <dbReference type="NCBI Taxonomy" id="1042311"/>
    <lineage>
        <taxon>Eukaryota</taxon>
        <taxon>Fungi</taxon>
        <taxon>Dikarya</taxon>
        <taxon>Ascomycota</taxon>
        <taxon>Pezizomycotina</taxon>
        <taxon>Sordariomycetes</taxon>
        <taxon>Hypocreomycetidae</taxon>
        <taxon>Hypocreales</taxon>
        <taxon>Hypocreaceae</taxon>
        <taxon>Trichoderma</taxon>
    </lineage>
</organism>
<gene>
    <name evidence="1" type="ORF">M441DRAFT_289370</name>
</gene>
<accession>A0A2T3YTS2</accession>
<reference evidence="1 2" key="1">
    <citation type="submission" date="2016-07" db="EMBL/GenBank/DDBJ databases">
        <title>Multiple horizontal gene transfer events from other fungi enriched the ability of initially mycotrophic Trichoderma (Ascomycota) to feed on dead plant biomass.</title>
        <authorList>
            <consortium name="DOE Joint Genome Institute"/>
            <person name="Aerts A."/>
            <person name="Atanasova L."/>
            <person name="Chenthamara K."/>
            <person name="Zhang J."/>
            <person name="Grujic M."/>
            <person name="Henrissat B."/>
            <person name="Kuo A."/>
            <person name="Salamov A."/>
            <person name="Lipzen A."/>
            <person name="Labutti K."/>
            <person name="Barry K."/>
            <person name="Miao Y."/>
            <person name="Rahimi M.J."/>
            <person name="Shen Q."/>
            <person name="Grigoriev I.V."/>
            <person name="Kubicek C.P."/>
            <person name="Druzhinina I.S."/>
        </authorList>
    </citation>
    <scope>NUCLEOTIDE SEQUENCE [LARGE SCALE GENOMIC DNA]</scope>
    <source>
        <strain evidence="1 2">CBS 433.97</strain>
    </source>
</reference>
<evidence type="ECO:0000313" key="2">
    <source>
        <dbReference type="Proteomes" id="UP000240493"/>
    </source>
</evidence>
<dbReference type="EMBL" id="KZ679272">
    <property type="protein sequence ID" value="PTB35965.1"/>
    <property type="molecule type" value="Genomic_DNA"/>
</dbReference>
<sequence>MAGLGQTSVYTGLLSNPAEASGSVPTIKRLSKALATPTAAAREILCGITAELMLSLSRRTHVSRCNQPRERPNNGIRHPLRRLKQSALYAAWPDARFPGMQRPFENRPGRQDGRE</sequence>
<evidence type="ECO:0000313" key="1">
    <source>
        <dbReference type="EMBL" id="PTB35965.1"/>
    </source>
</evidence>
<protein>
    <submittedName>
        <fullName evidence="1">Uncharacterized protein</fullName>
    </submittedName>
</protein>
<dbReference type="Proteomes" id="UP000240493">
    <property type="component" value="Unassembled WGS sequence"/>
</dbReference>
<keyword evidence="2" id="KW-1185">Reference proteome</keyword>